<proteinExistence type="predicted"/>
<protein>
    <submittedName>
        <fullName evidence="7">Multiple sugar transport system substrate-binding protein</fullName>
    </submittedName>
</protein>
<keyword evidence="5" id="KW-0449">Lipoprotein</keyword>
<reference evidence="7 8" key="1">
    <citation type="submission" date="2021-01" db="EMBL/GenBank/DDBJ databases">
        <title>Genomic Encyclopedia of Type Strains, Phase IV (KMG-IV): sequencing the most valuable type-strain genomes for metagenomic binning, comparative biology and taxonomic classification.</title>
        <authorList>
            <person name="Goeker M."/>
        </authorList>
    </citation>
    <scope>NUCLEOTIDE SEQUENCE [LARGE SCALE GENOMIC DNA]</scope>
    <source>
        <strain evidence="7 8">DSM 104297</strain>
    </source>
</reference>
<dbReference type="SUPFAM" id="SSF53850">
    <property type="entry name" value="Periplasmic binding protein-like II"/>
    <property type="match status" value="1"/>
</dbReference>
<evidence type="ECO:0000256" key="1">
    <source>
        <dbReference type="ARBA" id="ARBA00022475"/>
    </source>
</evidence>
<dbReference type="Gene3D" id="3.40.190.10">
    <property type="entry name" value="Periplasmic binding protein-like II"/>
    <property type="match status" value="1"/>
</dbReference>
<dbReference type="PANTHER" id="PTHR43649:SF33">
    <property type="entry name" value="POLYGALACTURONAN_RHAMNOGALACTURONAN-BINDING PROTEIN YTCQ"/>
    <property type="match status" value="1"/>
</dbReference>
<accession>A0ABS2QYK5</accession>
<evidence type="ECO:0000256" key="4">
    <source>
        <dbReference type="ARBA" id="ARBA00023139"/>
    </source>
</evidence>
<dbReference type="Proteomes" id="UP000809829">
    <property type="component" value="Unassembled WGS sequence"/>
</dbReference>
<keyword evidence="1" id="KW-1003">Cell membrane</keyword>
<dbReference type="InterPro" id="IPR006059">
    <property type="entry name" value="SBP"/>
</dbReference>
<keyword evidence="7" id="KW-0813">Transport</keyword>
<keyword evidence="3" id="KW-0472">Membrane</keyword>
<dbReference type="PROSITE" id="PS51257">
    <property type="entry name" value="PROKAR_LIPOPROTEIN"/>
    <property type="match status" value="1"/>
</dbReference>
<keyword evidence="8" id="KW-1185">Reference proteome</keyword>
<comment type="caution">
    <text evidence="7">The sequence shown here is derived from an EMBL/GenBank/DDBJ whole genome shotgun (WGS) entry which is preliminary data.</text>
</comment>
<name>A0ABS2QYK5_9BACI</name>
<feature type="signal peptide" evidence="6">
    <location>
        <begin position="1"/>
        <end position="26"/>
    </location>
</feature>
<evidence type="ECO:0000256" key="5">
    <source>
        <dbReference type="ARBA" id="ARBA00023288"/>
    </source>
</evidence>
<dbReference type="CDD" id="cd13585">
    <property type="entry name" value="PBP2_TMBP_like"/>
    <property type="match status" value="1"/>
</dbReference>
<dbReference type="Pfam" id="PF01547">
    <property type="entry name" value="SBP_bac_1"/>
    <property type="match status" value="1"/>
</dbReference>
<evidence type="ECO:0000256" key="6">
    <source>
        <dbReference type="SAM" id="SignalP"/>
    </source>
</evidence>
<dbReference type="InterPro" id="IPR050490">
    <property type="entry name" value="Bact_solute-bd_prot1"/>
</dbReference>
<evidence type="ECO:0000313" key="7">
    <source>
        <dbReference type="EMBL" id="MBM7703549.1"/>
    </source>
</evidence>
<keyword evidence="2 6" id="KW-0732">Signal</keyword>
<feature type="chain" id="PRO_5046188331" evidence="6">
    <location>
        <begin position="27"/>
        <end position="439"/>
    </location>
</feature>
<evidence type="ECO:0000256" key="2">
    <source>
        <dbReference type="ARBA" id="ARBA00022729"/>
    </source>
</evidence>
<keyword evidence="7" id="KW-0762">Sugar transport</keyword>
<evidence type="ECO:0000256" key="3">
    <source>
        <dbReference type="ARBA" id="ARBA00023136"/>
    </source>
</evidence>
<dbReference type="RefSeq" id="WP_205187517.1">
    <property type="nucleotide sequence ID" value="NZ_JAFBFC010000004.1"/>
</dbReference>
<keyword evidence="4" id="KW-0564">Palmitate</keyword>
<gene>
    <name evidence="7" type="ORF">JOC83_002398</name>
</gene>
<sequence>MRTRMTLILFVVISLLVGCTSNESSSSEKDVTLTWLVRSDPVVMKWHEKMIEEFEKENKNIKVKLQVIPTEEYDQRVQTMIASGNIPDVWSSNWGIAGFATYHSLGALLDLSPFVKSDPNVTDGIKSELLDLYTVDGKLYGIPMQSIGSFLFYNKELFDKEGVEYPPVDWDDKSWDWDKFIKVASELTENSGDVSNQTFGVMNNLSANRQTWLFGGDFFNEKAYKTGEVGEPEILTNPLNQKAIQANVDLIHKYKVSPNPSQVEAVSALGDPFMSGRVAMTFTGGWGLWTYQPAEFEWGVAALPYNEGRKVPLYVDPWNISAKTKYPEEAWKFVKFITDPQGGAKSFMETTSAPPAQIELEDEWYAMMSKKLNIPTEDLQKLNDGVSKYGRGADNHLITKFSTIRTTMDQTMTSVYSGKKTVEEGLKEFDKNLRSLDLN</sequence>
<organism evidence="7 8">
    <name type="scientific">Priestia iocasae</name>
    <dbReference type="NCBI Taxonomy" id="2291674"/>
    <lineage>
        <taxon>Bacteria</taxon>
        <taxon>Bacillati</taxon>
        <taxon>Bacillota</taxon>
        <taxon>Bacilli</taxon>
        <taxon>Bacillales</taxon>
        <taxon>Bacillaceae</taxon>
        <taxon>Priestia</taxon>
    </lineage>
</organism>
<evidence type="ECO:0000313" key="8">
    <source>
        <dbReference type="Proteomes" id="UP000809829"/>
    </source>
</evidence>
<dbReference type="EMBL" id="JAFBFC010000004">
    <property type="protein sequence ID" value="MBM7703549.1"/>
    <property type="molecule type" value="Genomic_DNA"/>
</dbReference>
<dbReference type="PANTHER" id="PTHR43649">
    <property type="entry name" value="ARABINOSE-BINDING PROTEIN-RELATED"/>
    <property type="match status" value="1"/>
</dbReference>